<evidence type="ECO:0000313" key="7">
    <source>
        <dbReference type="Proteomes" id="UP001176521"/>
    </source>
</evidence>
<comment type="subcellular location">
    <subcellularLocation>
        <location evidence="3">Nucleus</location>
    </subcellularLocation>
    <subcellularLocation>
        <location evidence="3">Cytoplasm</location>
    </subcellularLocation>
</comment>
<keyword evidence="1 2" id="KW-0539">Nucleus</keyword>
<evidence type="ECO:0000256" key="3">
    <source>
        <dbReference type="RuleBase" id="RU367117"/>
    </source>
</evidence>
<keyword evidence="3" id="KW-0156">Chromatin regulator</keyword>
<keyword evidence="3" id="KW-0804">Transcription</keyword>
<comment type="caution">
    <text evidence="6">The sequence shown here is derived from an EMBL/GenBank/DDBJ whole genome shotgun (WGS) entry which is preliminary data.</text>
</comment>
<comment type="function">
    <text evidence="3">Component of the SWR1 complex which mediates the ATP-dependent exchange of histone H2A for an H2A variant leading to transcriptional regulation of selected genes by chromatin remodeling. Component of the NuA4 histone acetyltransferase complex which is involved in transcriptional activation of selected genes principally by acetylation of nucleosomal histones H4 and H2A. The NuA4 complex is also involved in DNA repair. Yaf9 may also be required for viability in conditions in which the structural integrity of the spindle is compromised.</text>
</comment>
<dbReference type="GO" id="GO:0000812">
    <property type="term" value="C:Swr1 complex"/>
    <property type="evidence" value="ECO:0007669"/>
    <property type="project" value="UniProtKB-UniRule"/>
</dbReference>
<keyword evidence="3" id="KW-0175">Coiled coil</keyword>
<comment type="domain">
    <text evidence="3">The coiled-coil domain is required for assembly into the NuA4 complex.</text>
</comment>
<keyword evidence="3" id="KW-0234">DNA repair</keyword>
<dbReference type="GO" id="GO:0006325">
    <property type="term" value="P:chromatin organization"/>
    <property type="evidence" value="ECO:0007669"/>
    <property type="project" value="UniProtKB-KW"/>
</dbReference>
<dbReference type="GO" id="GO:0006281">
    <property type="term" value="P:DNA repair"/>
    <property type="evidence" value="ECO:0007669"/>
    <property type="project" value="UniProtKB-UniRule"/>
</dbReference>
<keyword evidence="3" id="KW-0010">Activator</keyword>
<keyword evidence="3" id="KW-0963">Cytoplasm</keyword>
<evidence type="ECO:0000313" key="6">
    <source>
        <dbReference type="EMBL" id="KAK0535919.1"/>
    </source>
</evidence>
<keyword evidence="3" id="KW-0805">Transcription regulation</keyword>
<dbReference type="Pfam" id="PF03366">
    <property type="entry name" value="YEATS"/>
    <property type="match status" value="1"/>
</dbReference>
<evidence type="ECO:0000256" key="4">
    <source>
        <dbReference type="SAM" id="MobiDB-lite"/>
    </source>
</evidence>
<feature type="coiled-coil region" evidence="3">
    <location>
        <begin position="348"/>
        <end position="382"/>
    </location>
</feature>
<keyword evidence="7" id="KW-1185">Reference proteome</keyword>
<evidence type="ECO:0000256" key="2">
    <source>
        <dbReference type="PROSITE-ProRule" id="PRU00376"/>
    </source>
</evidence>
<dbReference type="InterPro" id="IPR038704">
    <property type="entry name" value="YEAST_sf"/>
</dbReference>
<dbReference type="InterPro" id="IPR055129">
    <property type="entry name" value="YEATS_dom"/>
</dbReference>
<dbReference type="EMBL" id="JAPDMQ010000086">
    <property type="protein sequence ID" value="KAK0535919.1"/>
    <property type="molecule type" value="Genomic_DNA"/>
</dbReference>
<comment type="subunit">
    <text evidence="3">Component of the SWR1 chromatin-remodeling complex and of the NuA4 histone acetyltransferase complex.</text>
</comment>
<name>A0AAN6GG77_9BASI</name>
<dbReference type="Proteomes" id="UP001176521">
    <property type="component" value="Unassembled WGS sequence"/>
</dbReference>
<feature type="region of interest" description="Disordered" evidence="4">
    <location>
        <begin position="262"/>
        <end position="290"/>
    </location>
</feature>
<dbReference type="PROSITE" id="PS51037">
    <property type="entry name" value="YEATS"/>
    <property type="match status" value="1"/>
</dbReference>
<dbReference type="GO" id="GO:0005737">
    <property type="term" value="C:cytoplasm"/>
    <property type="evidence" value="ECO:0007669"/>
    <property type="project" value="UniProtKB-SubCell"/>
</dbReference>
<dbReference type="GO" id="GO:0006355">
    <property type="term" value="P:regulation of DNA-templated transcription"/>
    <property type="evidence" value="ECO:0007669"/>
    <property type="project" value="InterPro"/>
</dbReference>
<dbReference type="PANTHER" id="PTHR23195">
    <property type="entry name" value="YEATS DOMAIN"/>
    <property type="match status" value="1"/>
</dbReference>
<dbReference type="Gene3D" id="2.60.40.1970">
    <property type="entry name" value="YEATS domain"/>
    <property type="match status" value="1"/>
</dbReference>
<dbReference type="AlphaFoldDB" id="A0AAN6GG77"/>
<reference evidence="6" key="1">
    <citation type="journal article" date="2023" name="PhytoFront">
        <title>Draft Genome Resources of Seven Strains of Tilletia horrida, Causal Agent of Kernel Smut of Rice.</title>
        <authorList>
            <person name="Khanal S."/>
            <person name="Antony Babu S."/>
            <person name="Zhou X.G."/>
        </authorList>
    </citation>
    <scope>NUCLEOTIDE SEQUENCE</scope>
    <source>
        <strain evidence="6">TX3</strain>
    </source>
</reference>
<sequence length="383" mass="42161">MAAKRVKGIAVSRAIIVGSTSTPLSEVERITAPPDHTHRWTVAVRSPASHALPTIIVAADGTVQTSGVGDTSGSGTAGQKGVHTRAKDDQLDFHKMVGGKDDLSYMIKRVQFKLHDTYQQPTRNIDKPPFQVTETGWGEFEIVIKIYFVSESGEKPITLYHHLKLHPWLPPIVKPAGSKKEEDLAALAAQQAKELAAQKPPPVVHSWQYEEIVFPEPTEMFYDILIANPPSPLPTLSADTMADPDTYESWVQSVIKANQASIGTSKKHKTGSTDSTGYPSHEGPETESMERTRILSNVLTLSTHAIVGQHPHPIHAPTGTPFPSLSQEAVQGETYRIEVARGMALNELERERTALITAEKKMRDIRKKIDEITKRERELAEAA</sequence>
<dbReference type="CDD" id="cd16908">
    <property type="entry name" value="YEATS_Yaf9_like"/>
    <property type="match status" value="1"/>
</dbReference>
<evidence type="ECO:0000259" key="5">
    <source>
        <dbReference type="PROSITE" id="PS51037"/>
    </source>
</evidence>
<feature type="domain" description="YEATS" evidence="5">
    <location>
        <begin position="5"/>
        <end position="228"/>
    </location>
</feature>
<evidence type="ECO:0000256" key="1">
    <source>
        <dbReference type="ARBA" id="ARBA00023242"/>
    </source>
</evidence>
<proteinExistence type="inferred from homology"/>
<accession>A0AAN6GG77</accession>
<gene>
    <name evidence="3 6" type="primary">YAF9</name>
    <name evidence="6" type="ORF">OC842_002145</name>
</gene>
<dbReference type="InterPro" id="IPR005033">
    <property type="entry name" value="YEATS"/>
</dbReference>
<keyword evidence="3" id="KW-0227">DNA damage</keyword>
<protein>
    <recommendedName>
        <fullName evidence="3">Protein AF-9 homolog</fullName>
    </recommendedName>
</protein>
<organism evidence="6 7">
    <name type="scientific">Tilletia horrida</name>
    <dbReference type="NCBI Taxonomy" id="155126"/>
    <lineage>
        <taxon>Eukaryota</taxon>
        <taxon>Fungi</taxon>
        <taxon>Dikarya</taxon>
        <taxon>Basidiomycota</taxon>
        <taxon>Ustilaginomycotina</taxon>
        <taxon>Exobasidiomycetes</taxon>
        <taxon>Tilletiales</taxon>
        <taxon>Tilletiaceae</taxon>
        <taxon>Tilletia</taxon>
    </lineage>
</organism>
<comment type="similarity">
    <text evidence="3">Belongs to the YAF9 family.</text>
</comment>